<dbReference type="SUPFAM" id="SSF53474">
    <property type="entry name" value="alpha/beta-Hydrolases"/>
    <property type="match status" value="1"/>
</dbReference>
<sequence length="275" mass="31178">MSFIEVNETPLYYEDYGPKDAPVLVFSHSLFFNSDMFQHQVEHFSKDYRVICYDHRGQGNSGRSSLDNLDMDTLTNDAAALIEGLGIQKCHFIGNSMGGFIALRLAARRPDLLHSCVVLGSSGEAEYKKEEFQPLVTQLQKNGAEEVVDSLMYIMFGDASLASLSFERERNIWRDYMKKLDSSIGDAAHQVIHRKSVLEELEDVKVPVLAIAGEQDHAYSIQLSENIAKKVENGRCEVVGKAGHSVALEKHEEVNKRLERHFVRMKSKLERRTRI</sequence>
<feature type="domain" description="AB hydrolase-1" evidence="2">
    <location>
        <begin position="22"/>
        <end position="250"/>
    </location>
</feature>
<dbReference type="GO" id="GO:0016020">
    <property type="term" value="C:membrane"/>
    <property type="evidence" value="ECO:0007669"/>
    <property type="project" value="TreeGrafter"/>
</dbReference>
<keyword evidence="1 3" id="KW-0378">Hydrolase</keyword>
<proteinExistence type="predicted"/>
<dbReference type="PANTHER" id="PTHR43798">
    <property type="entry name" value="MONOACYLGLYCEROL LIPASE"/>
    <property type="match status" value="1"/>
</dbReference>
<gene>
    <name evidence="3" type="ORF">GLW07_02160</name>
</gene>
<accession>A0A845ETZ2</accession>
<dbReference type="InterPro" id="IPR029058">
    <property type="entry name" value="AB_hydrolase_fold"/>
</dbReference>
<evidence type="ECO:0000259" key="2">
    <source>
        <dbReference type="Pfam" id="PF00561"/>
    </source>
</evidence>
<evidence type="ECO:0000313" key="4">
    <source>
        <dbReference type="Proteomes" id="UP000447833"/>
    </source>
</evidence>
<organism evidence="3 4">
    <name type="scientific">Guptibacillus hwajinpoensis</name>
    <dbReference type="NCBI Taxonomy" id="208199"/>
    <lineage>
        <taxon>Bacteria</taxon>
        <taxon>Bacillati</taxon>
        <taxon>Bacillota</taxon>
        <taxon>Bacilli</taxon>
        <taxon>Bacillales</taxon>
        <taxon>Guptibacillaceae</taxon>
        <taxon>Guptibacillus</taxon>
    </lineage>
</organism>
<dbReference type="InterPro" id="IPR050266">
    <property type="entry name" value="AB_hydrolase_sf"/>
</dbReference>
<evidence type="ECO:0000313" key="3">
    <source>
        <dbReference type="EMBL" id="MYL62153.1"/>
    </source>
</evidence>
<dbReference type="GO" id="GO:0016787">
    <property type="term" value="F:hydrolase activity"/>
    <property type="evidence" value="ECO:0007669"/>
    <property type="project" value="UniProtKB-KW"/>
</dbReference>
<dbReference type="Proteomes" id="UP000447833">
    <property type="component" value="Unassembled WGS sequence"/>
</dbReference>
<reference evidence="3 4" key="1">
    <citation type="submission" date="2019-11" db="EMBL/GenBank/DDBJ databases">
        <title>Genome sequences of 17 halophilic strains isolated from different environments.</title>
        <authorList>
            <person name="Furrow R.E."/>
        </authorList>
    </citation>
    <scope>NUCLEOTIDE SEQUENCE [LARGE SCALE GENOMIC DNA]</scope>
    <source>
        <strain evidence="3 4">22506_14_FS</strain>
    </source>
</reference>
<protein>
    <submittedName>
        <fullName evidence="3">Alpha/beta fold hydrolase</fullName>
    </submittedName>
</protein>
<dbReference type="InterPro" id="IPR000073">
    <property type="entry name" value="AB_hydrolase_1"/>
</dbReference>
<name>A0A845ETZ2_9BACL</name>
<dbReference type="EMBL" id="WMEY01000001">
    <property type="protein sequence ID" value="MYL62153.1"/>
    <property type="molecule type" value="Genomic_DNA"/>
</dbReference>
<dbReference type="InterPro" id="IPR000639">
    <property type="entry name" value="Epox_hydrolase-like"/>
</dbReference>
<evidence type="ECO:0000256" key="1">
    <source>
        <dbReference type="ARBA" id="ARBA00022801"/>
    </source>
</evidence>
<dbReference type="Pfam" id="PF00561">
    <property type="entry name" value="Abhydrolase_1"/>
    <property type="match status" value="1"/>
</dbReference>
<dbReference type="PRINTS" id="PR00111">
    <property type="entry name" value="ABHYDROLASE"/>
</dbReference>
<dbReference type="RefSeq" id="WP_160918034.1">
    <property type="nucleotide sequence ID" value="NZ_WMEY01000001.1"/>
</dbReference>
<dbReference type="PANTHER" id="PTHR43798:SF31">
    <property type="entry name" value="AB HYDROLASE SUPERFAMILY PROTEIN YCLE"/>
    <property type="match status" value="1"/>
</dbReference>
<comment type="caution">
    <text evidence="3">The sequence shown here is derived from an EMBL/GenBank/DDBJ whole genome shotgun (WGS) entry which is preliminary data.</text>
</comment>
<dbReference type="PRINTS" id="PR00412">
    <property type="entry name" value="EPOXHYDRLASE"/>
</dbReference>
<dbReference type="Gene3D" id="3.40.50.1820">
    <property type="entry name" value="alpha/beta hydrolase"/>
    <property type="match status" value="1"/>
</dbReference>
<dbReference type="AlphaFoldDB" id="A0A845ETZ2"/>